<evidence type="ECO:0000256" key="1">
    <source>
        <dbReference type="ARBA" id="ARBA00004123"/>
    </source>
</evidence>
<reference evidence="4" key="1">
    <citation type="submission" date="2022-08" db="EMBL/GenBank/DDBJ databases">
        <title>Novel sulphate-reducing endosymbionts in the free-living metamonad Anaeramoeba.</title>
        <authorList>
            <person name="Jerlstrom-Hultqvist J."/>
            <person name="Cepicka I."/>
            <person name="Gallot-Lavallee L."/>
            <person name="Salas-Leiva D."/>
            <person name="Curtis B.A."/>
            <person name="Zahonova K."/>
            <person name="Pipaliya S."/>
            <person name="Dacks J."/>
            <person name="Roger A.J."/>
        </authorList>
    </citation>
    <scope>NUCLEOTIDE SEQUENCE</scope>
    <source>
        <strain evidence="4">Busselton2</strain>
    </source>
</reference>
<comment type="subcellular location">
    <subcellularLocation>
        <location evidence="1">Nucleus</location>
    </subcellularLocation>
</comment>
<dbReference type="PANTHER" id="PTHR13489">
    <property type="entry name" value="MINI-CHROMOSOME MAINTENANCE COMPLEX-BINDING PROTEIN"/>
    <property type="match status" value="1"/>
</dbReference>
<dbReference type="GO" id="GO:0005634">
    <property type="term" value="C:nucleus"/>
    <property type="evidence" value="ECO:0007669"/>
    <property type="project" value="UniProtKB-SubCell"/>
</dbReference>
<dbReference type="GO" id="GO:0003682">
    <property type="term" value="F:chromatin binding"/>
    <property type="evidence" value="ECO:0007669"/>
    <property type="project" value="TreeGrafter"/>
</dbReference>
<comment type="caution">
    <text evidence="4">The sequence shown here is derived from an EMBL/GenBank/DDBJ whole genome shotgun (WGS) entry which is preliminary data.</text>
</comment>
<dbReference type="Pfam" id="PF09739">
    <property type="entry name" value="MCM_bind"/>
    <property type="match status" value="1"/>
</dbReference>
<keyword evidence="3" id="KW-0175">Coiled coil</keyword>
<dbReference type="PANTHER" id="PTHR13489:SF0">
    <property type="entry name" value="MINI-CHROMOSOME MAINTENANCE COMPLEX-BINDING PROTEIN"/>
    <property type="match status" value="1"/>
</dbReference>
<dbReference type="EMBL" id="JANTQA010000048">
    <property type="protein sequence ID" value="KAJ3431330.1"/>
    <property type="molecule type" value="Genomic_DNA"/>
</dbReference>
<name>A0AAV7YQV4_9EUKA</name>
<dbReference type="GO" id="GO:0006261">
    <property type="term" value="P:DNA-templated DNA replication"/>
    <property type="evidence" value="ECO:0007669"/>
    <property type="project" value="TreeGrafter"/>
</dbReference>
<feature type="coiled-coil region" evidence="3">
    <location>
        <begin position="182"/>
        <end position="214"/>
    </location>
</feature>
<evidence type="ECO:0000313" key="4">
    <source>
        <dbReference type="EMBL" id="KAJ3431330.1"/>
    </source>
</evidence>
<proteinExistence type="predicted"/>
<sequence>MNKSPISNPIKVIDFLIQKNLKERNEILSFSFLVSYLRESIEENYESIQTFDYTLETAKLLEGKIVRLTGMIQDNYEIEYFPGIQIFNKSSKLAKEQNTSLITGFFRDDLKSSVLTLSDPQKKISKIVRSQEESESIWERSVFCCVQGPGETKWLQKLKTGQVNPNSNKKETEIEIEKKEKEKGIEIEIEKEEEEKIKIELEKEAETKKEKEENKKGSGNELTKQKEIELKLEKVQFKETEKKIDLEKHQSISDELKIKVKLYSPKIEGDQIMINEDYEFYGLLTINEKEDPNENENENEKQMENEIEKEIEIVLHCCQFKKLDGNPFNGFKMGCLVEKKQFTDQKECEKISKDIVNWISFKLGGDKLLSKLLFLTIISHKRISLKKFFNKNTTNNQNNSIDDHFNKSLGLCSLTILKSQDKFKSYDFSQILQALNQLCFRVIHIPITIELLNKRKLVPWKDFEKNVLIRTELQVIKNTVICFDETKLAKGELNEIGLQNYRDIQQLIHKQKILYDFQYQKIPFDVNCPIIVFAQEKSLLKTDFTINWKPNLLKIKQKQIEVSPTEKTFMRWRNFIGFLLKFQFNSDNTKEEQKIIQTIQNYYVKQRKINSSININHFEGWLLLMELLSIVHLKSKISYEIWDKILKLNGLLFKRNK</sequence>
<dbReference type="Proteomes" id="UP001146793">
    <property type="component" value="Unassembled WGS sequence"/>
</dbReference>
<accession>A0AAV7YQV4</accession>
<dbReference type="AlphaFoldDB" id="A0AAV7YQV4"/>
<keyword evidence="2" id="KW-0539">Nucleus</keyword>
<evidence type="ECO:0000313" key="5">
    <source>
        <dbReference type="Proteomes" id="UP001146793"/>
    </source>
</evidence>
<evidence type="ECO:0000256" key="2">
    <source>
        <dbReference type="ARBA" id="ARBA00023242"/>
    </source>
</evidence>
<evidence type="ECO:0000256" key="3">
    <source>
        <dbReference type="SAM" id="Coils"/>
    </source>
</evidence>
<dbReference type="InterPro" id="IPR019140">
    <property type="entry name" value="MCM_complex-bd"/>
</dbReference>
<evidence type="ECO:0008006" key="6">
    <source>
        <dbReference type="Google" id="ProtNLM"/>
    </source>
</evidence>
<organism evidence="4 5">
    <name type="scientific">Anaeramoeba flamelloides</name>
    <dbReference type="NCBI Taxonomy" id="1746091"/>
    <lineage>
        <taxon>Eukaryota</taxon>
        <taxon>Metamonada</taxon>
        <taxon>Anaeramoebidae</taxon>
        <taxon>Anaeramoeba</taxon>
    </lineage>
</organism>
<gene>
    <name evidence="4" type="ORF">M0812_03008</name>
</gene>
<protein>
    <recommendedName>
        <fullName evidence="6">Mini-chromosome maintenance complex-binding protein</fullName>
    </recommendedName>
</protein>